<evidence type="ECO:0000313" key="3">
    <source>
        <dbReference type="Proteomes" id="UP001367676"/>
    </source>
</evidence>
<evidence type="ECO:0000313" key="2">
    <source>
        <dbReference type="EMBL" id="KAK7605340.1"/>
    </source>
</evidence>
<dbReference type="EMBL" id="JBBCAQ010000002">
    <property type="protein sequence ID" value="KAK7605340.1"/>
    <property type="molecule type" value="Genomic_DNA"/>
</dbReference>
<feature type="transmembrane region" description="Helical" evidence="1">
    <location>
        <begin position="19"/>
        <end position="37"/>
    </location>
</feature>
<evidence type="ECO:0000256" key="1">
    <source>
        <dbReference type="SAM" id="Phobius"/>
    </source>
</evidence>
<comment type="caution">
    <text evidence="2">The sequence shown here is derived from an EMBL/GenBank/DDBJ whole genome shotgun (WGS) entry which is preliminary data.</text>
</comment>
<dbReference type="AlphaFoldDB" id="A0AAN9TUI1"/>
<name>A0AAN9TUI1_9HEMI</name>
<keyword evidence="1" id="KW-1133">Transmembrane helix</keyword>
<organism evidence="2 3">
    <name type="scientific">Parthenolecanium corni</name>
    <dbReference type="NCBI Taxonomy" id="536013"/>
    <lineage>
        <taxon>Eukaryota</taxon>
        <taxon>Metazoa</taxon>
        <taxon>Ecdysozoa</taxon>
        <taxon>Arthropoda</taxon>
        <taxon>Hexapoda</taxon>
        <taxon>Insecta</taxon>
        <taxon>Pterygota</taxon>
        <taxon>Neoptera</taxon>
        <taxon>Paraneoptera</taxon>
        <taxon>Hemiptera</taxon>
        <taxon>Sternorrhyncha</taxon>
        <taxon>Coccoidea</taxon>
        <taxon>Coccidae</taxon>
        <taxon>Parthenolecanium</taxon>
    </lineage>
</organism>
<proteinExistence type="predicted"/>
<keyword evidence="1" id="KW-0472">Membrane</keyword>
<keyword evidence="1" id="KW-0812">Transmembrane</keyword>
<keyword evidence="3" id="KW-1185">Reference proteome</keyword>
<reference evidence="2 3" key="1">
    <citation type="submission" date="2024-03" db="EMBL/GenBank/DDBJ databases">
        <title>Adaptation during the transition from Ophiocordyceps entomopathogen to insect associate is accompanied by gene loss and intensified selection.</title>
        <authorList>
            <person name="Ward C.M."/>
            <person name="Onetto C.A."/>
            <person name="Borneman A.R."/>
        </authorList>
    </citation>
    <scope>NUCLEOTIDE SEQUENCE [LARGE SCALE GENOMIC DNA]</scope>
    <source>
        <strain evidence="2">AWRI1</strain>
        <tissue evidence="2">Single Adult Female</tissue>
    </source>
</reference>
<gene>
    <name evidence="2" type="ORF">V9T40_007198</name>
</gene>
<dbReference type="Proteomes" id="UP001367676">
    <property type="component" value="Unassembled WGS sequence"/>
</dbReference>
<protein>
    <submittedName>
        <fullName evidence="2">Uncharacterized protein</fullName>
    </submittedName>
</protein>
<accession>A0AAN9TUI1</accession>
<sequence>MAEATIKHGGNLSSLMSKVFLVVSVSVTCFLVYRVYVLETRVNHLEQQLARILIGALPENADVAKVVSSAAAASAAGRDDDGGFTRRKRNAQECACPPGSEAESEFILDSVNIFFNKAGFSGKDFHLPHMCLDWEPGIAVSAMRSDYYDFIRSDNVDWLRPPRKSEISFWYLFACLEGMEYFIEIVCNKSVDQDLSPRISSGIRRRSSFLL</sequence>